<dbReference type="AlphaFoldDB" id="A0A9Q0DVR2"/>
<feature type="region of interest" description="Disordered" evidence="1">
    <location>
        <begin position="15"/>
        <end position="38"/>
    </location>
</feature>
<evidence type="ECO:0000256" key="1">
    <source>
        <dbReference type="SAM" id="MobiDB-lite"/>
    </source>
</evidence>
<evidence type="ECO:0000313" key="3">
    <source>
        <dbReference type="Proteomes" id="UP001148018"/>
    </source>
</evidence>
<proteinExistence type="predicted"/>
<sequence length="128" mass="13438">MCGLCGLPFDLVLGGANKTSRNRGEEASPSLTPRPRQEAVVKVPEEESGHGVGLWLACPGSDRGASGCRRGTRRGLGVQTGDQAAPPRDCTVRGQMVAGATVESQKRPLNQSEVTGEAHPPPPREKTI</sequence>
<name>A0A9Q0DVR2_9TELE</name>
<feature type="region of interest" description="Disordered" evidence="1">
    <location>
        <begin position="66"/>
        <end position="128"/>
    </location>
</feature>
<dbReference type="Proteomes" id="UP001148018">
    <property type="component" value="Unassembled WGS sequence"/>
</dbReference>
<reference evidence="2" key="1">
    <citation type="submission" date="2022-07" db="EMBL/GenBank/DDBJ databases">
        <title>Chromosome-level genome of Muraenolepis orangiensis.</title>
        <authorList>
            <person name="Kim J."/>
        </authorList>
    </citation>
    <scope>NUCLEOTIDE SEQUENCE</scope>
    <source>
        <strain evidence="2">KU_S4_2022</strain>
        <tissue evidence="2">Muscle</tissue>
    </source>
</reference>
<dbReference type="EMBL" id="JANIIK010000112">
    <property type="protein sequence ID" value="KAJ3594065.1"/>
    <property type="molecule type" value="Genomic_DNA"/>
</dbReference>
<comment type="caution">
    <text evidence="2">The sequence shown here is derived from an EMBL/GenBank/DDBJ whole genome shotgun (WGS) entry which is preliminary data.</text>
</comment>
<keyword evidence="3" id="KW-1185">Reference proteome</keyword>
<organism evidence="2 3">
    <name type="scientific">Muraenolepis orangiensis</name>
    <name type="common">Patagonian moray cod</name>
    <dbReference type="NCBI Taxonomy" id="630683"/>
    <lineage>
        <taxon>Eukaryota</taxon>
        <taxon>Metazoa</taxon>
        <taxon>Chordata</taxon>
        <taxon>Craniata</taxon>
        <taxon>Vertebrata</taxon>
        <taxon>Euteleostomi</taxon>
        <taxon>Actinopterygii</taxon>
        <taxon>Neopterygii</taxon>
        <taxon>Teleostei</taxon>
        <taxon>Neoteleostei</taxon>
        <taxon>Acanthomorphata</taxon>
        <taxon>Zeiogadaria</taxon>
        <taxon>Gadariae</taxon>
        <taxon>Gadiformes</taxon>
        <taxon>Muraenolepidoidei</taxon>
        <taxon>Muraenolepididae</taxon>
        <taxon>Muraenolepis</taxon>
    </lineage>
</organism>
<accession>A0A9Q0DVR2</accession>
<evidence type="ECO:0000313" key="2">
    <source>
        <dbReference type="EMBL" id="KAJ3594065.1"/>
    </source>
</evidence>
<gene>
    <name evidence="2" type="ORF">NHX12_006397</name>
</gene>
<protein>
    <submittedName>
        <fullName evidence="2">Uncharacterized protein</fullName>
    </submittedName>
</protein>